<gene>
    <name evidence="5" type="ORF">MNBD_ALPHA05-1077</name>
</gene>
<evidence type="ECO:0000256" key="1">
    <source>
        <dbReference type="ARBA" id="ARBA00023015"/>
    </source>
</evidence>
<dbReference type="InterPro" id="IPR037923">
    <property type="entry name" value="HTH-like"/>
</dbReference>
<dbReference type="InterPro" id="IPR009057">
    <property type="entry name" value="Homeodomain-like_sf"/>
</dbReference>
<organism evidence="5">
    <name type="scientific">hydrothermal vent metagenome</name>
    <dbReference type="NCBI Taxonomy" id="652676"/>
    <lineage>
        <taxon>unclassified sequences</taxon>
        <taxon>metagenomes</taxon>
        <taxon>ecological metagenomes</taxon>
    </lineage>
</organism>
<dbReference type="PANTHER" id="PTHR46796:SF2">
    <property type="entry name" value="TRANSCRIPTIONAL REGULATORY PROTEIN"/>
    <property type="match status" value="1"/>
</dbReference>
<dbReference type="InterPro" id="IPR018060">
    <property type="entry name" value="HTH_AraC"/>
</dbReference>
<keyword evidence="3" id="KW-0804">Transcription</keyword>
<keyword evidence="2" id="KW-0238">DNA-binding</keyword>
<dbReference type="Gene3D" id="1.10.10.60">
    <property type="entry name" value="Homeodomain-like"/>
    <property type="match status" value="1"/>
</dbReference>
<evidence type="ECO:0000313" key="5">
    <source>
        <dbReference type="EMBL" id="VAW06236.1"/>
    </source>
</evidence>
<name>A0A3B0TGS5_9ZZZZ</name>
<protein>
    <submittedName>
        <fullName evidence="5">Transcriptional regulator, AraC family</fullName>
    </submittedName>
</protein>
<dbReference type="PANTHER" id="PTHR46796">
    <property type="entry name" value="HTH-TYPE TRANSCRIPTIONAL ACTIVATOR RHAS-RELATED"/>
    <property type="match status" value="1"/>
</dbReference>
<reference evidence="5" key="1">
    <citation type="submission" date="2018-06" db="EMBL/GenBank/DDBJ databases">
        <authorList>
            <person name="Zhirakovskaya E."/>
        </authorList>
    </citation>
    <scope>NUCLEOTIDE SEQUENCE</scope>
</reference>
<dbReference type="EMBL" id="UOEH01000510">
    <property type="protein sequence ID" value="VAW06236.1"/>
    <property type="molecule type" value="Genomic_DNA"/>
</dbReference>
<sequence>MYRENTSNWVYKACGDVNRIEAYFSGAAFAPHRHDTYTIGITLEGVQSFDYRGAARHSLPGGMVVLHPDELHDGRAGTDAGFRYRSIYIEPPLIQSALGGKRLPFIEDGVSSDSRLFDVVLPLLEAYDQPFETLEYQDALYDLATVLDEVSGVEKPIKIFNYRAAELARQYILERLDQGISMEDLERATGHDRWQLSRDFRAMFGTSPHRYLIMRRLDKARNMLFAGGSIADTATACEFSDQSHFTRHFKKAFGVTPKRWVDNLGGDRHTPRTNVL</sequence>
<dbReference type="GO" id="GO:0003700">
    <property type="term" value="F:DNA-binding transcription factor activity"/>
    <property type="evidence" value="ECO:0007669"/>
    <property type="project" value="InterPro"/>
</dbReference>
<dbReference type="SMART" id="SM00342">
    <property type="entry name" value="HTH_ARAC"/>
    <property type="match status" value="1"/>
</dbReference>
<evidence type="ECO:0000256" key="2">
    <source>
        <dbReference type="ARBA" id="ARBA00023125"/>
    </source>
</evidence>
<dbReference type="Pfam" id="PF02311">
    <property type="entry name" value="AraC_binding"/>
    <property type="match status" value="1"/>
</dbReference>
<dbReference type="InterPro" id="IPR003313">
    <property type="entry name" value="AraC-bd"/>
</dbReference>
<accession>A0A3B0TGS5</accession>
<evidence type="ECO:0000256" key="3">
    <source>
        <dbReference type="ARBA" id="ARBA00023163"/>
    </source>
</evidence>
<keyword evidence="1" id="KW-0805">Transcription regulation</keyword>
<feature type="domain" description="HTH araC/xylS-type" evidence="4">
    <location>
        <begin position="166"/>
        <end position="263"/>
    </location>
</feature>
<dbReference type="SUPFAM" id="SSF51215">
    <property type="entry name" value="Regulatory protein AraC"/>
    <property type="match status" value="1"/>
</dbReference>
<dbReference type="AlphaFoldDB" id="A0A3B0TGS5"/>
<dbReference type="InterPro" id="IPR050204">
    <property type="entry name" value="AraC_XylS_family_regulators"/>
</dbReference>
<dbReference type="Pfam" id="PF12833">
    <property type="entry name" value="HTH_18"/>
    <property type="match status" value="1"/>
</dbReference>
<dbReference type="GO" id="GO:0043565">
    <property type="term" value="F:sequence-specific DNA binding"/>
    <property type="evidence" value="ECO:0007669"/>
    <property type="project" value="InterPro"/>
</dbReference>
<dbReference type="SUPFAM" id="SSF46689">
    <property type="entry name" value="Homeodomain-like"/>
    <property type="match status" value="2"/>
</dbReference>
<evidence type="ECO:0000259" key="4">
    <source>
        <dbReference type="PROSITE" id="PS01124"/>
    </source>
</evidence>
<dbReference type="PROSITE" id="PS01124">
    <property type="entry name" value="HTH_ARAC_FAMILY_2"/>
    <property type="match status" value="1"/>
</dbReference>
<proteinExistence type="predicted"/>